<dbReference type="EMBL" id="JALHAT010000041">
    <property type="protein sequence ID" value="MCJ1962443.1"/>
    <property type="molecule type" value="Genomic_DNA"/>
</dbReference>
<organism evidence="2 3">
    <name type="scientific">Novosphingobium mangrovi</name>
    <name type="common">ex Hu et al. 2023</name>
    <dbReference type="NCBI Taxonomy" id="2930094"/>
    <lineage>
        <taxon>Bacteria</taxon>
        <taxon>Pseudomonadati</taxon>
        <taxon>Pseudomonadota</taxon>
        <taxon>Alphaproteobacteria</taxon>
        <taxon>Sphingomonadales</taxon>
        <taxon>Sphingomonadaceae</taxon>
        <taxon>Novosphingobium</taxon>
    </lineage>
</organism>
<evidence type="ECO:0000313" key="2">
    <source>
        <dbReference type="EMBL" id="MCJ1962443.1"/>
    </source>
</evidence>
<sequence length="107" mass="12236">MKIGDTITWHESIRRRDKHGRRRTVGTRTLTGRIVSEGKSRRGAITYKIEVTAVAGDGVDIIGLVVSRKRRVMTHGRSWLRHLERVAKRATRGRPQAKKSPKKRNSK</sequence>
<accession>A0ABT0AGV9</accession>
<protein>
    <submittedName>
        <fullName evidence="2">Uncharacterized protein</fullName>
    </submittedName>
</protein>
<comment type="caution">
    <text evidence="2">The sequence shown here is derived from an EMBL/GenBank/DDBJ whole genome shotgun (WGS) entry which is preliminary data.</text>
</comment>
<dbReference type="RefSeq" id="WP_243802396.1">
    <property type="nucleotide sequence ID" value="NZ_JALHAT010000041.1"/>
</dbReference>
<feature type="region of interest" description="Disordered" evidence="1">
    <location>
        <begin position="85"/>
        <end position="107"/>
    </location>
</feature>
<dbReference type="Proteomes" id="UP001162802">
    <property type="component" value="Unassembled WGS sequence"/>
</dbReference>
<reference evidence="2" key="1">
    <citation type="submission" date="2022-03" db="EMBL/GenBank/DDBJ databases">
        <title>Identification of a novel bacterium isolated from mangrove sediments.</title>
        <authorList>
            <person name="Pan X."/>
        </authorList>
    </citation>
    <scope>NUCLEOTIDE SEQUENCE</scope>
    <source>
        <strain evidence="2">B2637</strain>
    </source>
</reference>
<evidence type="ECO:0000313" key="3">
    <source>
        <dbReference type="Proteomes" id="UP001162802"/>
    </source>
</evidence>
<proteinExistence type="predicted"/>
<name>A0ABT0AGV9_9SPHN</name>
<feature type="compositionally biased region" description="Basic residues" evidence="1">
    <location>
        <begin position="88"/>
        <end position="107"/>
    </location>
</feature>
<gene>
    <name evidence="2" type="ORF">MTR65_17245</name>
</gene>
<evidence type="ECO:0000256" key="1">
    <source>
        <dbReference type="SAM" id="MobiDB-lite"/>
    </source>
</evidence>
<keyword evidence="3" id="KW-1185">Reference proteome</keyword>